<evidence type="ECO:0000256" key="2">
    <source>
        <dbReference type="SAM" id="SignalP"/>
    </source>
</evidence>
<feature type="region of interest" description="Disordered" evidence="1">
    <location>
        <begin position="38"/>
        <end position="62"/>
    </location>
</feature>
<dbReference type="EMBL" id="CDHK01000010">
    <property type="protein sequence ID" value="CEJ61170.1"/>
    <property type="molecule type" value="Genomic_DNA"/>
</dbReference>
<evidence type="ECO:0000313" key="4">
    <source>
        <dbReference type="Proteomes" id="UP000042958"/>
    </source>
</evidence>
<protein>
    <submittedName>
        <fullName evidence="3">Uncharacterized protein</fullName>
    </submittedName>
</protein>
<proteinExistence type="predicted"/>
<gene>
    <name evidence="3" type="ORF">PMG11_09710</name>
</gene>
<dbReference type="STRING" id="104259.A0A0F7U0J5"/>
<feature type="region of interest" description="Disordered" evidence="1">
    <location>
        <begin position="256"/>
        <end position="275"/>
    </location>
</feature>
<accession>A0A0F7U0J5</accession>
<keyword evidence="4" id="KW-1185">Reference proteome</keyword>
<dbReference type="Proteomes" id="UP000042958">
    <property type="component" value="Unassembled WGS sequence"/>
</dbReference>
<feature type="signal peptide" evidence="2">
    <location>
        <begin position="1"/>
        <end position="18"/>
    </location>
</feature>
<keyword evidence="2" id="KW-0732">Signal</keyword>
<feature type="region of interest" description="Disordered" evidence="1">
    <location>
        <begin position="698"/>
        <end position="732"/>
    </location>
</feature>
<dbReference type="AlphaFoldDB" id="A0A0F7U0J5"/>
<dbReference type="OrthoDB" id="3257981at2759"/>
<evidence type="ECO:0000313" key="3">
    <source>
        <dbReference type="EMBL" id="CEJ61170.1"/>
    </source>
</evidence>
<feature type="compositionally biased region" description="Low complexity" evidence="1">
    <location>
        <begin position="44"/>
        <end position="62"/>
    </location>
</feature>
<feature type="chain" id="PRO_5002522881" evidence="2">
    <location>
        <begin position="19"/>
        <end position="845"/>
    </location>
</feature>
<sequence length="845" mass="93105">MKADYILLWPVLLGLVGANPIALEAIYSGSTTTAKSNNVKAKSKTGTSSTKTNTNAASTATSSWRFQHSGDWVNIPCNGKDTDITVGTFMDKWNSAKVPTAWSQLFNDFKAYRDQNENKAGGGGPVRLDSYLWNAFSINTDPQCSVHDAPCAPPECGKNQFPAAAEYILSSFSYLHQAITTVWDSVITNQIISQGNMLNFVQSFAERKNTADEKTLKLILDSITFVLGLGSAVVWNDILKEAKVFPQYLNKAKGQRFPKNGKAPEGAKGSEGNSRSVWKDVSSASIAYAMINGKDSLSTPVDAITEITGKMAWYASSYFNSTIIGIQNQLTDIMWANDTKNRDKIDQMMEGGGMFNMSGLTDSSWSDLQFDLKSLFWGSMLPEVWENSEEPMNPFILRLGPEHWKCGDDVQVGGGTGLKVSSWNPGRYMNPGTNVGTHWCDSSDLSKSATFWLLNANYPKCKSCINNDWQPFTALKGGDNVTLDGERWGISLEDIVASSYGGFLKNGKRNGYSLQSGDSVVVDEDWDLIDYGWPMLGNVQTPDPAEAKANIMNLVHPPCGAQPKDVEDVSGGENSDGYVPGWCTIHITQFQPDQYKQGTHKDFEYINPLNEYQIAVTIMGGDNTPLVYATKQPVDGSLQIDSKLPYPVIVQDSYKGSDGKDMLSFWYNNQWWLETDQQHQCNIGAFDNGKREGSCGFTCNNPDQDPKKDPPRTAPANPVKAFEGTGTPQSFGNAKDYTKGKCELHIRQYQQNEMINDLNAGTYALELTLYDNDAALIAYTEKTNRAGGDTKNTVNIQGPLQWLITCYSAKDDSTSPTCKYGAQDLTPSHEDFKNGLRDFGVKFNC</sequence>
<evidence type="ECO:0000256" key="1">
    <source>
        <dbReference type="SAM" id="MobiDB-lite"/>
    </source>
</evidence>
<name>A0A0F7U0J5_PENBI</name>
<organism evidence="3 4">
    <name type="scientific">Penicillium brasilianum</name>
    <dbReference type="NCBI Taxonomy" id="104259"/>
    <lineage>
        <taxon>Eukaryota</taxon>
        <taxon>Fungi</taxon>
        <taxon>Dikarya</taxon>
        <taxon>Ascomycota</taxon>
        <taxon>Pezizomycotina</taxon>
        <taxon>Eurotiomycetes</taxon>
        <taxon>Eurotiomycetidae</taxon>
        <taxon>Eurotiales</taxon>
        <taxon>Aspergillaceae</taxon>
        <taxon>Penicillium</taxon>
    </lineage>
</organism>
<reference evidence="4" key="1">
    <citation type="journal article" date="2015" name="Genome Announc.">
        <title>Draft genome sequence of the fungus Penicillium brasilianum MG11.</title>
        <authorList>
            <person name="Horn F."/>
            <person name="Linde J."/>
            <person name="Mattern D.J."/>
            <person name="Walther G."/>
            <person name="Guthke R."/>
            <person name="Brakhage A.A."/>
            <person name="Valiante V."/>
        </authorList>
    </citation>
    <scope>NUCLEOTIDE SEQUENCE [LARGE SCALE GENOMIC DNA]</scope>
    <source>
        <strain evidence="4">MG11</strain>
    </source>
</reference>